<protein>
    <submittedName>
        <fullName evidence="2">Acriflavin resistance protein</fullName>
    </submittedName>
</protein>
<feature type="transmembrane region" description="Helical" evidence="1">
    <location>
        <begin position="858"/>
        <end position="880"/>
    </location>
</feature>
<feature type="transmembrane region" description="Helical" evidence="1">
    <location>
        <begin position="999"/>
        <end position="1023"/>
    </location>
</feature>
<keyword evidence="1" id="KW-0472">Membrane</keyword>
<evidence type="ECO:0000313" key="2">
    <source>
        <dbReference type="EMBL" id="RXJ60599.1"/>
    </source>
</evidence>
<dbReference type="GO" id="GO:0042910">
    <property type="term" value="F:xenobiotic transmembrane transporter activity"/>
    <property type="evidence" value="ECO:0007669"/>
    <property type="project" value="TreeGrafter"/>
</dbReference>
<dbReference type="Gene3D" id="3.30.70.1320">
    <property type="entry name" value="Multidrug efflux transporter AcrB pore domain like"/>
    <property type="match status" value="1"/>
</dbReference>
<feature type="transmembrane region" description="Helical" evidence="1">
    <location>
        <begin position="530"/>
        <end position="548"/>
    </location>
</feature>
<dbReference type="PANTHER" id="PTHR32063">
    <property type="match status" value="1"/>
</dbReference>
<dbReference type="OrthoDB" id="8430015at2"/>
<keyword evidence="3" id="KW-1185">Reference proteome</keyword>
<feature type="transmembrane region" description="Helical" evidence="1">
    <location>
        <begin position="967"/>
        <end position="987"/>
    </location>
</feature>
<keyword evidence="1" id="KW-0812">Transmembrane</keyword>
<feature type="transmembrane region" description="Helical" evidence="1">
    <location>
        <begin position="432"/>
        <end position="452"/>
    </location>
</feature>
<dbReference type="Gene3D" id="3.30.2090.10">
    <property type="entry name" value="Multidrug efflux transporter AcrB TolC docking domain, DN and DC subdomains"/>
    <property type="match status" value="2"/>
</dbReference>
<dbReference type="SUPFAM" id="SSF82866">
    <property type="entry name" value="Multidrug efflux transporter AcrB transmembrane domain"/>
    <property type="match status" value="2"/>
</dbReference>
<accession>A0A4Q0XWH4</accession>
<dbReference type="PANTHER" id="PTHR32063:SF0">
    <property type="entry name" value="SWARMING MOTILITY PROTEIN SWRC"/>
    <property type="match status" value="1"/>
</dbReference>
<comment type="caution">
    <text evidence="2">The sequence shown here is derived from an EMBL/GenBank/DDBJ whole genome shotgun (WGS) entry which is preliminary data.</text>
</comment>
<feature type="transmembrane region" description="Helical" evidence="1">
    <location>
        <begin position="361"/>
        <end position="382"/>
    </location>
</feature>
<evidence type="ECO:0000256" key="1">
    <source>
        <dbReference type="SAM" id="Phobius"/>
    </source>
</evidence>
<dbReference type="GO" id="GO:0005886">
    <property type="term" value="C:plasma membrane"/>
    <property type="evidence" value="ECO:0007669"/>
    <property type="project" value="TreeGrafter"/>
</dbReference>
<reference evidence="2 3" key="1">
    <citation type="submission" date="2017-10" db="EMBL/GenBank/DDBJ databases">
        <title>Genomics of the genus Arcobacter.</title>
        <authorList>
            <person name="Perez-Cataluna A."/>
            <person name="Figueras M.J."/>
        </authorList>
    </citation>
    <scope>NUCLEOTIDE SEQUENCE [LARGE SCALE GENOMIC DNA]</scope>
    <source>
        <strain evidence="2 3">CECT 8987</strain>
    </source>
</reference>
<sequence>MDLIKFSIKNPVTIIVSVLIVVIFGLLALTKLPYQLTPSVTKPEIKITTIWPGATPYEIEREVIEEQEDVLKSLNNLVTYESSSQDNQGEITLTFKLGTDLRAALQDVSNKLNEVSSYPNDAEEPIIETATASPVIWMMLQTKEDNPRHIDEYKTFFDDEIVPVIKRVDGVAGTMGGGGREQEMQIVFDANALAAYNLTINSVINTLQSENVDISAGIQNLERRSYRIRTVHKFKTIKDIEEVILVSNREQRVRVKDVATVNFGYETPSTVAMFLGQDGIFLGVQPNSEANIVALTNEVETVVKELNSGILNEKQLEIQWIYDQRPYIVGSVDLVQQNIIIGGILAVIILITFLRSISPTAVVSVAIPISIIGTFIILQALGRSLNTISLAGISFAVGMLVDSAIVVLENIDRHRKNGDSISEAAYKGASEVWGALIASASTTIAVFLPIVFLEDEAGQLFKDIAIAVTSAVTFSLFVSIAVIPMLWKKFASISGKEPKDAGKIANFGHQMVELIMSIVERSLKDTKSKIITIVSLALFSAGTIFVLFPKLDYLPQGNKNLIFNILITPPGLSYQERYDMGAYLMKQVEPHVNKDVDGIPGLNRAFFVSFGDFNLFGGTSMHEDRAKELIPMFQPIINSMPSIFGVSIQSGVFEDGVGEGNTVDIDISGESIKDIADTGAQLFGATMQTLKGGQVRPVPSVELLYPEVRIHPNQDALKALGMSSREFGVNIDVLMDGAKIGEFEEEGKKKIDLVLKGDDTLLKTPQDIMEAQIAVSDSRVVPVSVLSSYENTTGISEIRHYNGKRTITLQITPPQGMTIDETMKIIGGMLQGMKSKGMISDSVEIGISGTADKLSETIGMLSGNFILALLIVYLLMAALFGNFLYPIVIMFTVPLATAGGFIGLGLTNLFIAQQPLDVLTMLGFIILVGIVVNNAILIVHQSLNYIHNENMEHKKAVIEATKTRIRPIYMSSLTSIFGMLPLVLVPGPGSEFYRGLGSVITGGLAFSTIFTIFVTPALLMFFIKLEQRVANKNNTFDAKALNKA</sequence>
<dbReference type="Gene3D" id="3.30.70.1430">
    <property type="entry name" value="Multidrug efflux transporter AcrB pore domain"/>
    <property type="match status" value="2"/>
</dbReference>
<feature type="transmembrane region" description="Helical" evidence="1">
    <location>
        <begin position="887"/>
        <end position="912"/>
    </location>
</feature>
<proteinExistence type="predicted"/>
<feature type="transmembrane region" description="Helical" evidence="1">
    <location>
        <begin position="464"/>
        <end position="487"/>
    </location>
</feature>
<dbReference type="EMBL" id="PDKN01000001">
    <property type="protein sequence ID" value="RXJ60599.1"/>
    <property type="molecule type" value="Genomic_DNA"/>
</dbReference>
<evidence type="ECO:0000313" key="3">
    <source>
        <dbReference type="Proteomes" id="UP000290657"/>
    </source>
</evidence>
<gene>
    <name evidence="2" type="ORF">CRV04_00900</name>
</gene>
<dbReference type="Pfam" id="PF00873">
    <property type="entry name" value="ACR_tran"/>
    <property type="match status" value="1"/>
</dbReference>
<feature type="transmembrane region" description="Helical" evidence="1">
    <location>
        <begin position="12"/>
        <end position="34"/>
    </location>
</feature>
<feature type="transmembrane region" description="Helical" evidence="1">
    <location>
        <begin position="388"/>
        <end position="411"/>
    </location>
</feature>
<dbReference type="PRINTS" id="PR00702">
    <property type="entry name" value="ACRIFLAVINRP"/>
</dbReference>
<dbReference type="SUPFAM" id="SSF82714">
    <property type="entry name" value="Multidrug efflux transporter AcrB TolC docking domain, DN and DC subdomains"/>
    <property type="match status" value="2"/>
</dbReference>
<dbReference type="Proteomes" id="UP000290657">
    <property type="component" value="Unassembled WGS sequence"/>
</dbReference>
<dbReference type="Gene3D" id="3.30.70.1440">
    <property type="entry name" value="Multidrug efflux transporter AcrB pore domain"/>
    <property type="match status" value="1"/>
</dbReference>
<dbReference type="SUPFAM" id="SSF82693">
    <property type="entry name" value="Multidrug efflux transporter AcrB pore domain, PN1, PN2, PC1 and PC2 subdomains"/>
    <property type="match status" value="2"/>
</dbReference>
<dbReference type="RefSeq" id="WP_128994733.1">
    <property type="nucleotide sequence ID" value="NZ_PDKN01000001.1"/>
</dbReference>
<dbReference type="InterPro" id="IPR001036">
    <property type="entry name" value="Acrflvin-R"/>
</dbReference>
<organism evidence="2 3">
    <name type="scientific">Candidatus Marinarcus aquaticus</name>
    <dbReference type="NCBI Taxonomy" id="2044504"/>
    <lineage>
        <taxon>Bacteria</taxon>
        <taxon>Pseudomonadati</taxon>
        <taxon>Campylobacterota</taxon>
        <taxon>Epsilonproteobacteria</taxon>
        <taxon>Campylobacterales</taxon>
        <taxon>Arcobacteraceae</taxon>
        <taxon>Candidatus Marinarcus</taxon>
    </lineage>
</organism>
<feature type="transmembrane region" description="Helical" evidence="1">
    <location>
        <begin position="918"/>
        <end position="946"/>
    </location>
</feature>
<dbReference type="InterPro" id="IPR027463">
    <property type="entry name" value="AcrB_DN_DC_subdom"/>
</dbReference>
<feature type="transmembrane region" description="Helical" evidence="1">
    <location>
        <begin position="334"/>
        <end position="354"/>
    </location>
</feature>
<keyword evidence="1" id="KW-1133">Transmembrane helix</keyword>
<name>A0A4Q0XWH4_9BACT</name>
<dbReference type="Gene3D" id="1.20.1640.10">
    <property type="entry name" value="Multidrug efflux transporter AcrB transmembrane domain"/>
    <property type="match status" value="2"/>
</dbReference>
<dbReference type="AlphaFoldDB" id="A0A4Q0XWH4"/>